<dbReference type="GO" id="GO:0016747">
    <property type="term" value="F:acyltransferase activity, transferring groups other than amino-acyl groups"/>
    <property type="evidence" value="ECO:0007669"/>
    <property type="project" value="InterPro"/>
</dbReference>
<sequence>MKNIENIFKIDLLNESNLQEVMFLQNEIINSLNNPDIYAFTSEGEFLEILTGQGIMVGTFFEGNLCGYFATMVPGDKEDNLGLDLNLDKKELKKVIHYEVAAVHPDFRGNNLQKQMANKLQEIVMERDQWHYTMATVSPFNYPSLNVFLTGLNMVAKKISKKYGNKLRYILYQDLQNPLSLKKEETIIVLNTDYEKQKELFNSGYCAYNIKKVGNFNKVYFAKEVGL</sequence>
<dbReference type="OrthoDB" id="8750087at2"/>
<dbReference type="AlphaFoldDB" id="A0A1W1UIC8"/>
<dbReference type="Proteomes" id="UP000192731">
    <property type="component" value="Unassembled WGS sequence"/>
</dbReference>
<reference evidence="2 3" key="1">
    <citation type="submission" date="2017-04" db="EMBL/GenBank/DDBJ databases">
        <authorList>
            <person name="Afonso C.L."/>
            <person name="Miller P.J."/>
            <person name="Scott M.A."/>
            <person name="Spackman E."/>
            <person name="Goraichik I."/>
            <person name="Dimitrov K.M."/>
            <person name="Suarez D.L."/>
            <person name="Swayne D.E."/>
        </authorList>
    </citation>
    <scope>NUCLEOTIDE SEQUENCE [LARGE SCALE GENOMIC DNA]</scope>
    <source>
        <strain evidence="2 3">DSM 11270</strain>
    </source>
</reference>
<dbReference type="RefSeq" id="WP_084052038.1">
    <property type="nucleotide sequence ID" value="NZ_FWWT01000006.1"/>
</dbReference>
<organism evidence="2 3">
    <name type="scientific">Desulfonispora thiosulfatigenes DSM 11270</name>
    <dbReference type="NCBI Taxonomy" id="656914"/>
    <lineage>
        <taxon>Bacteria</taxon>
        <taxon>Bacillati</taxon>
        <taxon>Bacillota</taxon>
        <taxon>Clostridia</taxon>
        <taxon>Eubacteriales</taxon>
        <taxon>Peptococcaceae</taxon>
        <taxon>Desulfonispora</taxon>
    </lineage>
</organism>
<proteinExistence type="predicted"/>
<name>A0A1W1UIC8_DESTI</name>
<dbReference type="Gene3D" id="3.40.630.30">
    <property type="match status" value="1"/>
</dbReference>
<dbReference type="SUPFAM" id="SSF55729">
    <property type="entry name" value="Acyl-CoA N-acyltransferases (Nat)"/>
    <property type="match status" value="1"/>
</dbReference>
<gene>
    <name evidence="2" type="ORF">SAMN00017405_2000</name>
</gene>
<dbReference type="InterPro" id="IPR000182">
    <property type="entry name" value="GNAT_dom"/>
</dbReference>
<keyword evidence="3" id="KW-1185">Reference proteome</keyword>
<feature type="domain" description="N-acetyltransferase" evidence="1">
    <location>
        <begin position="8"/>
        <end position="174"/>
    </location>
</feature>
<evidence type="ECO:0000259" key="1">
    <source>
        <dbReference type="PROSITE" id="PS51186"/>
    </source>
</evidence>
<dbReference type="STRING" id="656914.SAMN00017405_2000"/>
<evidence type="ECO:0000313" key="2">
    <source>
        <dbReference type="EMBL" id="SMB80856.1"/>
    </source>
</evidence>
<evidence type="ECO:0000313" key="3">
    <source>
        <dbReference type="Proteomes" id="UP000192731"/>
    </source>
</evidence>
<dbReference type="PROSITE" id="PS51186">
    <property type="entry name" value="GNAT"/>
    <property type="match status" value="1"/>
</dbReference>
<dbReference type="EMBL" id="FWWT01000006">
    <property type="protein sequence ID" value="SMB80856.1"/>
    <property type="molecule type" value="Genomic_DNA"/>
</dbReference>
<dbReference type="InterPro" id="IPR016181">
    <property type="entry name" value="Acyl_CoA_acyltransferase"/>
</dbReference>
<protein>
    <submittedName>
        <fullName evidence="2">Acetyltransferase (GNAT) family protein</fullName>
    </submittedName>
</protein>
<keyword evidence="2" id="KW-0808">Transferase</keyword>
<accession>A0A1W1UIC8</accession>